<dbReference type="AlphaFoldDB" id="A0A9D1HKY3"/>
<evidence type="ECO:0000313" key="4">
    <source>
        <dbReference type="Proteomes" id="UP000824124"/>
    </source>
</evidence>
<dbReference type="CDD" id="cd17748">
    <property type="entry name" value="BRCT_DNA_ligase_like"/>
    <property type="match status" value="1"/>
</dbReference>
<dbReference type="PROSITE" id="PS50172">
    <property type="entry name" value="BRCT"/>
    <property type="match status" value="1"/>
</dbReference>
<evidence type="ECO:0000259" key="2">
    <source>
        <dbReference type="PROSITE" id="PS50172"/>
    </source>
</evidence>
<protein>
    <recommendedName>
        <fullName evidence="2">BRCT domain-containing protein</fullName>
    </recommendedName>
</protein>
<dbReference type="InterPro" id="IPR001357">
    <property type="entry name" value="BRCT_dom"/>
</dbReference>
<dbReference type="EMBL" id="DVMH01000005">
    <property type="protein sequence ID" value="HIU09813.1"/>
    <property type="molecule type" value="Genomic_DNA"/>
</dbReference>
<sequence length="469" mass="53268">MEKQLFDINVDYEDDEFVIKERQKPKRENKGKSLLVDRGDFVVIDIETTGLDPNFDDIIELGAIRYDDYNPVAEFTTLVNPGYDIPSFITELTGISNDMLTDAPRIDGALPQFLSFVGDSLLLGHNANFDVNFIYDNAEILCLPAFSNDFVDSMRLSRWLYPEQRHHRLADLVKLYGINVNGAHRALADCKATADCYLYLLNYAKQKNIDVSKLKSKKRSKYYYKCDLRNINPNIDVKNPDNPLYGRHCVFTGKLEKMTRIFAAQLVTNLGGICQNSVTKETNCLIMGNLDYAKNVKDGKSNKLKKAEAYKLAGQDLEILSENVFYDMLPDDIIFLSANSSVAKAARITKKVSQSKDLFTLTKEFISQFDLDFGVDNANLDIRQLQSGKVPILMFGSRIGHAIWRGRNTKKPVLAITYNTLEQTGLDISRLPIWDIGKDKNRTYYFIMSDKLENLILAIYSVAKKGRSI</sequence>
<dbReference type="Gene3D" id="3.30.420.10">
    <property type="entry name" value="Ribonuclease H-like superfamily/Ribonuclease H"/>
    <property type="match status" value="1"/>
</dbReference>
<feature type="domain" description="BRCT" evidence="2">
    <location>
        <begin position="239"/>
        <end position="329"/>
    </location>
</feature>
<reference evidence="3" key="2">
    <citation type="journal article" date="2021" name="PeerJ">
        <title>Extensive microbial diversity within the chicken gut microbiome revealed by metagenomics and culture.</title>
        <authorList>
            <person name="Gilroy R."/>
            <person name="Ravi A."/>
            <person name="Getino M."/>
            <person name="Pursley I."/>
            <person name="Horton D.L."/>
            <person name="Alikhan N.F."/>
            <person name="Baker D."/>
            <person name="Gharbi K."/>
            <person name="Hall N."/>
            <person name="Watson M."/>
            <person name="Adriaenssens E.M."/>
            <person name="Foster-Nyarko E."/>
            <person name="Jarju S."/>
            <person name="Secka A."/>
            <person name="Antonio M."/>
            <person name="Oren A."/>
            <person name="Chaudhuri R.R."/>
            <person name="La Ragione R."/>
            <person name="Hildebrand F."/>
            <person name="Pallen M.J."/>
        </authorList>
    </citation>
    <scope>NUCLEOTIDE SEQUENCE</scope>
    <source>
        <strain evidence="3">2830</strain>
    </source>
</reference>
<keyword evidence="1" id="KW-0269">Exonuclease</keyword>
<dbReference type="InterPro" id="IPR036420">
    <property type="entry name" value="BRCT_dom_sf"/>
</dbReference>
<dbReference type="Proteomes" id="UP000824124">
    <property type="component" value="Unassembled WGS sequence"/>
</dbReference>
<dbReference type="GO" id="GO:0045004">
    <property type="term" value="P:DNA replication proofreading"/>
    <property type="evidence" value="ECO:0007669"/>
    <property type="project" value="TreeGrafter"/>
</dbReference>
<reference evidence="3" key="1">
    <citation type="submission" date="2020-10" db="EMBL/GenBank/DDBJ databases">
        <authorList>
            <person name="Gilroy R."/>
        </authorList>
    </citation>
    <scope>NUCLEOTIDE SEQUENCE</scope>
    <source>
        <strain evidence="3">2830</strain>
    </source>
</reference>
<dbReference type="PANTHER" id="PTHR30231">
    <property type="entry name" value="DNA POLYMERASE III SUBUNIT EPSILON"/>
    <property type="match status" value="1"/>
</dbReference>
<accession>A0A9D1HKY3</accession>
<keyword evidence="1" id="KW-0378">Hydrolase</keyword>
<dbReference type="SMART" id="SM00479">
    <property type="entry name" value="EXOIII"/>
    <property type="match status" value="1"/>
</dbReference>
<dbReference type="SUPFAM" id="SSF53098">
    <property type="entry name" value="Ribonuclease H-like"/>
    <property type="match status" value="1"/>
</dbReference>
<dbReference type="GO" id="GO:0003887">
    <property type="term" value="F:DNA-directed DNA polymerase activity"/>
    <property type="evidence" value="ECO:0007669"/>
    <property type="project" value="InterPro"/>
</dbReference>
<dbReference type="Pfam" id="PF00929">
    <property type="entry name" value="RNase_T"/>
    <property type="match status" value="1"/>
</dbReference>
<dbReference type="InterPro" id="IPR006054">
    <property type="entry name" value="DnaQ"/>
</dbReference>
<proteinExistence type="predicted"/>
<dbReference type="FunFam" id="3.30.420.10:FF:000045">
    <property type="entry name" value="3'-5' exonuclease DinG"/>
    <property type="match status" value="1"/>
</dbReference>
<dbReference type="GO" id="GO:0008408">
    <property type="term" value="F:3'-5' exonuclease activity"/>
    <property type="evidence" value="ECO:0007669"/>
    <property type="project" value="TreeGrafter"/>
</dbReference>
<dbReference type="CDD" id="cd06127">
    <property type="entry name" value="DEDDh"/>
    <property type="match status" value="1"/>
</dbReference>
<dbReference type="InterPro" id="IPR012337">
    <property type="entry name" value="RNaseH-like_sf"/>
</dbReference>
<evidence type="ECO:0000313" key="3">
    <source>
        <dbReference type="EMBL" id="HIU09813.1"/>
    </source>
</evidence>
<dbReference type="PANTHER" id="PTHR30231:SF41">
    <property type="entry name" value="DNA POLYMERASE III SUBUNIT EPSILON"/>
    <property type="match status" value="1"/>
</dbReference>
<dbReference type="GO" id="GO:0005829">
    <property type="term" value="C:cytosol"/>
    <property type="evidence" value="ECO:0007669"/>
    <property type="project" value="TreeGrafter"/>
</dbReference>
<dbReference type="GO" id="GO:0003677">
    <property type="term" value="F:DNA binding"/>
    <property type="evidence" value="ECO:0007669"/>
    <property type="project" value="InterPro"/>
</dbReference>
<dbReference type="Pfam" id="PF00533">
    <property type="entry name" value="BRCT"/>
    <property type="match status" value="1"/>
</dbReference>
<comment type="caution">
    <text evidence="3">The sequence shown here is derived from an EMBL/GenBank/DDBJ whole genome shotgun (WGS) entry which is preliminary data.</text>
</comment>
<keyword evidence="1" id="KW-0540">Nuclease</keyword>
<dbReference type="NCBIfam" id="TIGR00573">
    <property type="entry name" value="dnaq"/>
    <property type="match status" value="1"/>
</dbReference>
<dbReference type="Gene3D" id="3.40.50.10190">
    <property type="entry name" value="BRCT domain"/>
    <property type="match status" value="1"/>
</dbReference>
<dbReference type="SUPFAM" id="SSF52113">
    <property type="entry name" value="BRCT domain"/>
    <property type="match status" value="1"/>
</dbReference>
<dbReference type="InterPro" id="IPR036397">
    <property type="entry name" value="RNaseH_sf"/>
</dbReference>
<evidence type="ECO:0000256" key="1">
    <source>
        <dbReference type="ARBA" id="ARBA00022839"/>
    </source>
</evidence>
<organism evidence="3 4">
    <name type="scientific">Candidatus Avidehalobacter gallistercoris</name>
    <dbReference type="NCBI Taxonomy" id="2840694"/>
    <lineage>
        <taxon>Bacteria</taxon>
        <taxon>Bacillati</taxon>
        <taxon>Bacillota</taxon>
        <taxon>Clostridia</taxon>
        <taxon>Eubacteriales</taxon>
        <taxon>Peptococcaceae</taxon>
        <taxon>Peptococcaceae incertae sedis</taxon>
        <taxon>Candidatus Avidehalobacter</taxon>
    </lineage>
</organism>
<name>A0A9D1HKY3_9FIRM</name>
<gene>
    <name evidence="3" type="ORF">IAB00_00950</name>
</gene>
<dbReference type="InterPro" id="IPR013520">
    <property type="entry name" value="Ribonucl_H"/>
</dbReference>